<organism evidence="3 4">
    <name type="scientific">Cymbomonas tetramitiformis</name>
    <dbReference type="NCBI Taxonomy" id="36881"/>
    <lineage>
        <taxon>Eukaryota</taxon>
        <taxon>Viridiplantae</taxon>
        <taxon>Chlorophyta</taxon>
        <taxon>Pyramimonadophyceae</taxon>
        <taxon>Pyramimonadales</taxon>
        <taxon>Pyramimonadaceae</taxon>
        <taxon>Cymbomonas</taxon>
    </lineage>
</organism>
<accession>A0AAE0GT10</accession>
<feature type="compositionally biased region" description="Basic and acidic residues" evidence="1">
    <location>
        <begin position="22"/>
        <end position="33"/>
    </location>
</feature>
<dbReference type="InterPro" id="IPR000008">
    <property type="entry name" value="C2_dom"/>
</dbReference>
<feature type="compositionally biased region" description="Basic and acidic residues" evidence="1">
    <location>
        <begin position="515"/>
        <end position="527"/>
    </location>
</feature>
<dbReference type="InterPro" id="IPR011990">
    <property type="entry name" value="TPR-like_helical_dom_sf"/>
</dbReference>
<dbReference type="PROSITE" id="PS50004">
    <property type="entry name" value="C2"/>
    <property type="match status" value="1"/>
</dbReference>
<dbReference type="CDD" id="cd00030">
    <property type="entry name" value="C2"/>
    <property type="match status" value="1"/>
</dbReference>
<protein>
    <recommendedName>
        <fullName evidence="2">C2 domain-containing protein</fullName>
    </recommendedName>
</protein>
<dbReference type="Gene3D" id="1.25.40.10">
    <property type="entry name" value="Tetratricopeptide repeat domain"/>
    <property type="match status" value="1"/>
</dbReference>
<feature type="region of interest" description="Disordered" evidence="1">
    <location>
        <begin position="304"/>
        <end position="323"/>
    </location>
</feature>
<comment type="caution">
    <text evidence="3">The sequence shown here is derived from an EMBL/GenBank/DDBJ whole genome shotgun (WGS) entry which is preliminary data.</text>
</comment>
<dbReference type="InterPro" id="IPR035892">
    <property type="entry name" value="C2_domain_sf"/>
</dbReference>
<evidence type="ECO:0000313" key="3">
    <source>
        <dbReference type="EMBL" id="KAK3283829.1"/>
    </source>
</evidence>
<proteinExistence type="predicted"/>
<keyword evidence="4" id="KW-1185">Reference proteome</keyword>
<feature type="domain" description="C2" evidence="2">
    <location>
        <begin position="39"/>
        <end position="180"/>
    </location>
</feature>
<dbReference type="SUPFAM" id="SSF49562">
    <property type="entry name" value="C2 domain (Calcium/lipid-binding domain, CaLB)"/>
    <property type="match status" value="1"/>
</dbReference>
<dbReference type="AlphaFoldDB" id="A0AAE0GT10"/>
<feature type="region of interest" description="Disordered" evidence="1">
    <location>
        <begin position="515"/>
        <end position="571"/>
    </location>
</feature>
<evidence type="ECO:0000259" key="2">
    <source>
        <dbReference type="PROSITE" id="PS50004"/>
    </source>
</evidence>
<feature type="compositionally biased region" description="Pro residues" evidence="1">
    <location>
        <begin position="243"/>
        <end position="252"/>
    </location>
</feature>
<sequence>MAPKVKDASKRSKSPGKGKSGSRKDAGPEKTEEAPTTPSAEAVAAAAALLTEWPPIGSLFVTLHEGQDLAALGTGKAPPVVELKIRYRDEDDLPPDELVTVIEDAGPRRFETPKEGKKNDPNNKWNQNFEMMVFGTSGIFVLSIFDAASSKSGADAEPMGKKLISLKDFVSSLDGKSFIDQEWFEIDPIQPPKAKSKAKKSQASVRLSVSYSPKMDLEEAAKKKAAREASRPPKWTLENSKPPELPPSPVQPSRPMSAFVGGTSETGWYKRDEFNPFFLQPEVYSSHPAFIQWDEPVEKAALKKKENDKKKEDDKPISNTEQSLTMRVQAWSDATAGIGQGHRGACVLTYVEAQLERAQEAIEAGNAALAQELCTEAKKKKLLIPRIPKDELHKLELRMMLIAGDAARTLGISVQVETHADEAVVLAQSLNDEAGLIQALQLQGAALVMKSQPAKALEKIEQALDIATKSNNLPRIVGCYKDLAEMYHLYLRDQGRAMLYFRRYHKGLADVKQAEAHQKSLEDEASRPKSAPPDVMLKNAATTKSEGGAKPPVPPKAAAQKDKPRPATGRG</sequence>
<evidence type="ECO:0000256" key="1">
    <source>
        <dbReference type="SAM" id="MobiDB-lite"/>
    </source>
</evidence>
<reference evidence="3 4" key="1">
    <citation type="journal article" date="2015" name="Genome Biol. Evol.">
        <title>Comparative Genomics of a Bacterivorous Green Alga Reveals Evolutionary Causalities and Consequences of Phago-Mixotrophic Mode of Nutrition.</title>
        <authorList>
            <person name="Burns J.A."/>
            <person name="Paasch A."/>
            <person name="Narechania A."/>
            <person name="Kim E."/>
        </authorList>
    </citation>
    <scope>NUCLEOTIDE SEQUENCE [LARGE SCALE GENOMIC DNA]</scope>
    <source>
        <strain evidence="3 4">PLY_AMNH</strain>
    </source>
</reference>
<dbReference type="Gene3D" id="2.60.40.150">
    <property type="entry name" value="C2 domain"/>
    <property type="match status" value="1"/>
</dbReference>
<feature type="compositionally biased region" description="Basic and acidic residues" evidence="1">
    <location>
        <begin position="1"/>
        <end position="10"/>
    </location>
</feature>
<evidence type="ECO:0000313" key="4">
    <source>
        <dbReference type="Proteomes" id="UP001190700"/>
    </source>
</evidence>
<name>A0AAE0GT10_9CHLO</name>
<dbReference type="EMBL" id="LGRX02002638">
    <property type="protein sequence ID" value="KAK3283829.1"/>
    <property type="molecule type" value="Genomic_DNA"/>
</dbReference>
<feature type="compositionally biased region" description="Basic and acidic residues" evidence="1">
    <location>
        <begin position="218"/>
        <end position="231"/>
    </location>
</feature>
<feature type="compositionally biased region" description="Basic and acidic residues" evidence="1">
    <location>
        <begin position="304"/>
        <end position="316"/>
    </location>
</feature>
<feature type="region of interest" description="Disordered" evidence="1">
    <location>
        <begin position="1"/>
        <end position="41"/>
    </location>
</feature>
<feature type="region of interest" description="Disordered" evidence="1">
    <location>
        <begin position="218"/>
        <end position="254"/>
    </location>
</feature>
<dbReference type="Proteomes" id="UP001190700">
    <property type="component" value="Unassembled WGS sequence"/>
</dbReference>
<dbReference type="SUPFAM" id="SSF48452">
    <property type="entry name" value="TPR-like"/>
    <property type="match status" value="1"/>
</dbReference>
<gene>
    <name evidence="3" type="ORF">CYMTET_8489</name>
</gene>